<comment type="pathway">
    <text evidence="1">Cofactor biosynthesis; adenosylcobalamin biosynthesis.</text>
</comment>
<dbReference type="UniPathway" id="UPA00148"/>
<dbReference type="EMBL" id="CP002105">
    <property type="protein sequence ID" value="ADL12373.1"/>
    <property type="molecule type" value="Genomic_DNA"/>
</dbReference>
<dbReference type="Proteomes" id="UP000001661">
    <property type="component" value="Chromosome"/>
</dbReference>
<dbReference type="eggNOG" id="COG2099">
    <property type="taxonomic scope" value="Bacteria"/>
</dbReference>
<dbReference type="STRING" id="574087.Acear_0838"/>
<dbReference type="GO" id="GO:0009236">
    <property type="term" value="P:cobalamin biosynthetic process"/>
    <property type="evidence" value="ECO:0007669"/>
    <property type="project" value="UniProtKB-UniPathway"/>
</dbReference>
<dbReference type="Pfam" id="PF02571">
    <property type="entry name" value="CbiJ"/>
    <property type="match status" value="1"/>
</dbReference>
<dbReference type="RefSeq" id="WP_013277819.1">
    <property type="nucleotide sequence ID" value="NC_014378.1"/>
</dbReference>
<dbReference type="Gene3D" id="3.40.50.720">
    <property type="entry name" value="NAD(P)-binding Rossmann-like Domain"/>
    <property type="match status" value="1"/>
</dbReference>
<dbReference type="PROSITE" id="PS51014">
    <property type="entry name" value="COBK_CBIJ"/>
    <property type="match status" value="1"/>
</dbReference>
<accession>D9QVW4</accession>
<dbReference type="PANTHER" id="PTHR36925">
    <property type="entry name" value="COBALT-PRECORRIN-6A REDUCTASE"/>
    <property type="match status" value="1"/>
</dbReference>
<evidence type="ECO:0000256" key="3">
    <source>
        <dbReference type="ARBA" id="ARBA00023002"/>
    </source>
</evidence>
<keyword evidence="3" id="KW-0560">Oxidoreductase</keyword>
<dbReference type="HOGENOM" id="CLU_068627_0_0_9"/>
<evidence type="ECO:0000313" key="4">
    <source>
        <dbReference type="EMBL" id="ADL12373.1"/>
    </source>
</evidence>
<keyword evidence="5" id="KW-1185">Reference proteome</keyword>
<dbReference type="AlphaFoldDB" id="D9QVW4"/>
<proteinExistence type="predicted"/>
<evidence type="ECO:0000256" key="2">
    <source>
        <dbReference type="ARBA" id="ARBA00022573"/>
    </source>
</evidence>
<organism evidence="4 5">
    <name type="scientific">Acetohalobium arabaticum (strain ATCC 49924 / DSM 5501 / Z-7288)</name>
    <dbReference type="NCBI Taxonomy" id="574087"/>
    <lineage>
        <taxon>Bacteria</taxon>
        <taxon>Bacillati</taxon>
        <taxon>Bacillota</taxon>
        <taxon>Clostridia</taxon>
        <taxon>Halanaerobiales</taxon>
        <taxon>Halobacteroidaceae</taxon>
        <taxon>Acetohalobium</taxon>
    </lineage>
</organism>
<dbReference type="PANTHER" id="PTHR36925:SF1">
    <property type="entry name" value="COBALT-PRECORRIN-6A REDUCTASE"/>
    <property type="match status" value="1"/>
</dbReference>
<name>D9QVW4_ACEAZ</name>
<keyword evidence="2" id="KW-0169">Cobalamin biosynthesis</keyword>
<dbReference type="NCBIfam" id="TIGR00715">
    <property type="entry name" value="precor6x_red"/>
    <property type="match status" value="1"/>
</dbReference>
<reference evidence="4 5" key="1">
    <citation type="journal article" date="2010" name="Stand. Genomic Sci.">
        <title>Complete genome sequence of Acetohalobium arabaticum type strain (Z-7288).</title>
        <authorList>
            <person name="Sikorski J."/>
            <person name="Lapidus A."/>
            <person name="Chertkov O."/>
            <person name="Lucas S."/>
            <person name="Copeland A."/>
            <person name="Glavina Del Rio T."/>
            <person name="Nolan M."/>
            <person name="Tice H."/>
            <person name="Cheng J.F."/>
            <person name="Han C."/>
            <person name="Brambilla E."/>
            <person name="Pitluck S."/>
            <person name="Liolios K."/>
            <person name="Ivanova N."/>
            <person name="Mavromatis K."/>
            <person name="Mikhailova N."/>
            <person name="Pati A."/>
            <person name="Bruce D."/>
            <person name="Detter C."/>
            <person name="Tapia R."/>
            <person name="Goodwin L."/>
            <person name="Chen A."/>
            <person name="Palaniappan K."/>
            <person name="Land M."/>
            <person name="Hauser L."/>
            <person name="Chang Y.J."/>
            <person name="Jeffries C.D."/>
            <person name="Rohde M."/>
            <person name="Goker M."/>
            <person name="Spring S."/>
            <person name="Woyke T."/>
            <person name="Bristow J."/>
            <person name="Eisen J.A."/>
            <person name="Markowitz V."/>
            <person name="Hugenholtz P."/>
            <person name="Kyrpides N.C."/>
            <person name="Klenk H.P."/>
        </authorList>
    </citation>
    <scope>NUCLEOTIDE SEQUENCE [LARGE SCALE GENOMIC DNA]</scope>
    <source>
        <strain evidence="5">ATCC 49924 / DSM 5501 / Z-7288</strain>
    </source>
</reference>
<dbReference type="InterPro" id="IPR003723">
    <property type="entry name" value="Precorrin-6x_reduct"/>
</dbReference>
<evidence type="ECO:0000313" key="5">
    <source>
        <dbReference type="Proteomes" id="UP000001661"/>
    </source>
</evidence>
<evidence type="ECO:0000256" key="1">
    <source>
        <dbReference type="ARBA" id="ARBA00004953"/>
    </source>
</evidence>
<dbReference type="GO" id="GO:0016994">
    <property type="term" value="F:precorrin-6A reductase activity"/>
    <property type="evidence" value="ECO:0007669"/>
    <property type="project" value="InterPro"/>
</dbReference>
<dbReference type="OrthoDB" id="9780707at2"/>
<sequence>MIYLIGGTKDSRQLTKKLLEAGYEVVVSVATEYGEKLVNEIEGVEVIADRLDQSGMEEVIEEYNVDRVIDATHPFAALVSQTAIKAAASKGKEYLRFERPPIELPESELIIEKAGFEAALDYLKGTTGRILLTIGSKELDRFVTVIPDFNQRVVARVLPTAGVLQKCQQELGIPPANLIAIQGPFSQKLNQQLLIDYGIDLLVTKASGKTGGLDTKLQAALDLKLPVLVIRRPEIDYPQLVTNMEELVDQLN</sequence>
<protein>
    <submittedName>
        <fullName evidence="4">Precorrin-6x reductase</fullName>
    </submittedName>
</protein>
<dbReference type="KEGG" id="aar:Acear_0838"/>
<gene>
    <name evidence="4" type="ordered locus">Acear_0838</name>
</gene>